<keyword evidence="2" id="KW-0269">Exonuclease</keyword>
<gene>
    <name evidence="2" type="ORF">ING2E5B_1773</name>
</gene>
<dbReference type="EMBL" id="LN515532">
    <property type="protein sequence ID" value="CEA16517.1"/>
    <property type="molecule type" value="Genomic_DNA"/>
</dbReference>
<keyword evidence="2" id="KW-0540">Nuclease</keyword>
<protein>
    <submittedName>
        <fullName evidence="2">Endonuclease/Exonuclease/phosphatase family protein</fullName>
    </submittedName>
</protein>
<feature type="domain" description="Endonuclease/exonuclease/phosphatase" evidence="1">
    <location>
        <begin position="28"/>
        <end position="349"/>
    </location>
</feature>
<dbReference type="KEGG" id="pbt:ING2E5B_1773"/>
<organism evidence="2 3">
    <name type="scientific">Fermentimonas caenicola</name>
    <dbReference type="NCBI Taxonomy" id="1562970"/>
    <lineage>
        <taxon>Bacteria</taxon>
        <taxon>Pseudomonadati</taxon>
        <taxon>Bacteroidota</taxon>
        <taxon>Bacteroidia</taxon>
        <taxon>Bacteroidales</taxon>
        <taxon>Dysgonomonadaceae</taxon>
        <taxon>Fermentimonas</taxon>
    </lineage>
</organism>
<dbReference type="Proteomes" id="UP000032417">
    <property type="component" value="Chromosome 1"/>
</dbReference>
<dbReference type="InterPro" id="IPR036691">
    <property type="entry name" value="Endo/exonu/phosph_ase_sf"/>
</dbReference>
<dbReference type="PATRIC" id="fig|1562970.3.peg.1758"/>
<keyword evidence="2" id="KW-0378">Hydrolase</keyword>
<sequence>MLGHRLFILNIFLLISFTEIVSQDNFRVMFYNVENLFDTIDDPAKDDNDFLPDGFMKWTPWKYRKKLQDITRVITAVGGMQSPALVGLCEVENDSVIFDLVNRSPLMAQGYEYVMTNSPDNRGIDNALLYQRHQFKPLESNEYKIGLNQKNIKPTRNILHVTGLVLSKDTIDVFVCHFPSRSGGQKETEPARIESAKALRNIVDSVLLKRNNANFIIMGDFNDQPSDKSMSEILRANSTDLYNDILQSHSESEIEKELFNLFYRKNNNSEIGTYKYQGRWYINDHIIVSGNLLDTNNHIFVKNRLAHIYKADFLLEDDHGYYGKKPFRTNLGPRYNAGFSDHLPVYMDLIINIHSEI</sequence>
<name>A0A098C3N2_9BACT</name>
<dbReference type="HOGENOM" id="CLU_058239_1_0_10"/>
<dbReference type="STRING" id="1562970.ING2E5B_1773"/>
<dbReference type="GO" id="GO:0004527">
    <property type="term" value="F:exonuclease activity"/>
    <property type="evidence" value="ECO:0007669"/>
    <property type="project" value="UniProtKB-KW"/>
</dbReference>
<evidence type="ECO:0000313" key="2">
    <source>
        <dbReference type="EMBL" id="CEA16517.1"/>
    </source>
</evidence>
<dbReference type="AlphaFoldDB" id="A0A098C3N2"/>
<reference evidence="2 3" key="1">
    <citation type="submission" date="2014-08" db="EMBL/GenBank/DDBJ databases">
        <authorList>
            <person name="Wibberg D."/>
        </authorList>
    </citation>
    <scope>NUCLEOTIDE SEQUENCE [LARGE SCALE GENOMIC DNA]</scope>
    <source>
        <strain evidence="3">ING2-E5B</strain>
    </source>
</reference>
<dbReference type="Gene3D" id="3.60.10.10">
    <property type="entry name" value="Endonuclease/exonuclease/phosphatase"/>
    <property type="match status" value="1"/>
</dbReference>
<accession>A0A098C3N2</accession>
<dbReference type="GO" id="GO:0004519">
    <property type="term" value="F:endonuclease activity"/>
    <property type="evidence" value="ECO:0007669"/>
    <property type="project" value="UniProtKB-KW"/>
</dbReference>
<keyword evidence="2" id="KW-0255">Endonuclease</keyword>
<dbReference type="Pfam" id="PF19580">
    <property type="entry name" value="Exo_endo_phos_3"/>
    <property type="match status" value="1"/>
</dbReference>
<dbReference type="PANTHER" id="PTHR42834">
    <property type="entry name" value="ENDONUCLEASE/EXONUCLEASE/PHOSPHATASE FAMILY PROTEIN (AFU_ORTHOLOGUE AFUA_3G09210)"/>
    <property type="match status" value="1"/>
</dbReference>
<keyword evidence="3" id="KW-1185">Reference proteome</keyword>
<dbReference type="SUPFAM" id="SSF56219">
    <property type="entry name" value="DNase I-like"/>
    <property type="match status" value="1"/>
</dbReference>
<dbReference type="InterPro" id="IPR005135">
    <property type="entry name" value="Endo/exonuclease/phosphatase"/>
</dbReference>
<evidence type="ECO:0000313" key="3">
    <source>
        <dbReference type="Proteomes" id="UP000032417"/>
    </source>
</evidence>
<dbReference type="PANTHER" id="PTHR42834:SF1">
    <property type="entry name" value="ENDONUCLEASE_EXONUCLEASE_PHOSPHATASE FAMILY PROTEIN (AFU_ORTHOLOGUE AFUA_3G09210)"/>
    <property type="match status" value="1"/>
</dbReference>
<evidence type="ECO:0000259" key="1">
    <source>
        <dbReference type="Pfam" id="PF19580"/>
    </source>
</evidence>
<proteinExistence type="predicted"/>